<feature type="region of interest" description="Disordered" evidence="1">
    <location>
        <begin position="62"/>
        <end position="95"/>
    </location>
</feature>
<dbReference type="EMBL" id="CP159992">
    <property type="protein sequence ID" value="XCP97610.1"/>
    <property type="molecule type" value="Genomic_DNA"/>
</dbReference>
<keyword evidence="2" id="KW-1133">Transmembrane helix</keyword>
<feature type="transmembrane region" description="Helical" evidence="2">
    <location>
        <begin position="7"/>
        <end position="25"/>
    </location>
</feature>
<dbReference type="AlphaFoldDB" id="A0AAU8NM41"/>
<sequence>MFELHELLPYIFSIGLIFTVSYAYIAHLHCGMTEYWMGSGAGNGIEPVFPAVDLHRQYRTDNGSRMVRRKEAPDEDEPDCHSSLRLESTNQRGGSIWNIRQTRGSHLHLAGDGSMA</sequence>
<reference evidence="3" key="1">
    <citation type="submission" date="2024-05" db="EMBL/GenBank/DDBJ databases">
        <title>Draft genome assemblies of 36 bacteria isolated from hibernating arctic ground squirrels.</title>
        <authorList>
            <person name="McKee H."/>
            <person name="Mullen L."/>
            <person name="Drown D.M."/>
            <person name="Duddleston K.N."/>
        </authorList>
    </citation>
    <scope>NUCLEOTIDE SEQUENCE</scope>
    <source>
        <strain evidence="3">AN1007</strain>
    </source>
</reference>
<protein>
    <submittedName>
        <fullName evidence="3">Uncharacterized protein</fullName>
    </submittedName>
</protein>
<evidence type="ECO:0000256" key="1">
    <source>
        <dbReference type="SAM" id="MobiDB-lite"/>
    </source>
</evidence>
<proteinExistence type="predicted"/>
<evidence type="ECO:0000313" key="3">
    <source>
        <dbReference type="EMBL" id="XCP97610.1"/>
    </source>
</evidence>
<keyword evidence="2" id="KW-0812">Transmembrane</keyword>
<accession>A0AAU8NM41</accession>
<dbReference type="RefSeq" id="WP_342555785.1">
    <property type="nucleotide sequence ID" value="NZ_CP159992.1"/>
</dbReference>
<keyword evidence="2" id="KW-0472">Membrane</keyword>
<name>A0AAU8NM41_9BACL</name>
<feature type="compositionally biased region" description="Polar residues" evidence="1">
    <location>
        <begin position="85"/>
        <end position="95"/>
    </location>
</feature>
<evidence type="ECO:0000256" key="2">
    <source>
        <dbReference type="SAM" id="Phobius"/>
    </source>
</evidence>
<gene>
    <name evidence="3" type="ORF">ABXS70_13310</name>
</gene>
<organism evidence="3">
    <name type="scientific">Paenibacillus sp. AN1007</name>
    <dbReference type="NCBI Taxonomy" id="3151385"/>
    <lineage>
        <taxon>Bacteria</taxon>
        <taxon>Bacillati</taxon>
        <taxon>Bacillota</taxon>
        <taxon>Bacilli</taxon>
        <taxon>Bacillales</taxon>
        <taxon>Paenibacillaceae</taxon>
        <taxon>Paenibacillus</taxon>
    </lineage>
</organism>